<dbReference type="PANTHER" id="PTHR21310">
    <property type="entry name" value="AMINOGLYCOSIDE PHOSPHOTRANSFERASE-RELATED-RELATED"/>
    <property type="match status" value="1"/>
</dbReference>
<reference evidence="1 2" key="1">
    <citation type="submission" date="2018-02" db="EMBL/GenBank/DDBJ databases">
        <title>The genomes of Aspergillus section Nigri reveals drivers in fungal speciation.</title>
        <authorList>
            <consortium name="DOE Joint Genome Institute"/>
            <person name="Vesth T.C."/>
            <person name="Nybo J."/>
            <person name="Theobald S."/>
            <person name="Brandl J."/>
            <person name="Frisvad J.C."/>
            <person name="Nielsen K.F."/>
            <person name="Lyhne E.K."/>
            <person name="Kogle M.E."/>
            <person name="Kuo A."/>
            <person name="Riley R."/>
            <person name="Clum A."/>
            <person name="Nolan M."/>
            <person name="Lipzen A."/>
            <person name="Salamov A."/>
            <person name="Henrissat B."/>
            <person name="Wiebenga A."/>
            <person name="De vries R.P."/>
            <person name="Grigoriev I.V."/>
            <person name="Mortensen U.H."/>
            <person name="Andersen M.R."/>
            <person name="Baker S.E."/>
        </authorList>
    </citation>
    <scope>NUCLEOTIDE SEQUENCE [LARGE SCALE GENOMIC DNA]</scope>
    <source>
        <strain evidence="1 2">CBS 112811</strain>
    </source>
</reference>
<name>A0A8G1R644_9EURO</name>
<dbReference type="GeneID" id="37165600"/>
<dbReference type="RefSeq" id="XP_025517910.1">
    <property type="nucleotide sequence ID" value="XM_025662198.1"/>
</dbReference>
<evidence type="ECO:0008006" key="3">
    <source>
        <dbReference type="Google" id="ProtNLM"/>
    </source>
</evidence>
<dbReference type="Proteomes" id="UP000249526">
    <property type="component" value="Unassembled WGS sequence"/>
</dbReference>
<protein>
    <recommendedName>
        <fullName evidence="3">Aminoglycoside phosphotransferase domain-containing protein</fullName>
    </recommendedName>
</protein>
<dbReference type="InterPro" id="IPR051678">
    <property type="entry name" value="AGP_Transferase"/>
</dbReference>
<dbReference type="SUPFAM" id="SSF56112">
    <property type="entry name" value="Protein kinase-like (PK-like)"/>
    <property type="match status" value="1"/>
</dbReference>
<gene>
    <name evidence="1" type="ORF">BO85DRAFT_467618</name>
</gene>
<dbReference type="PANTHER" id="PTHR21310:SF37">
    <property type="entry name" value="AMINOGLYCOSIDE PHOSPHOTRANSFERASE DOMAIN-CONTAINING PROTEIN"/>
    <property type="match status" value="1"/>
</dbReference>
<organism evidence="1 2">
    <name type="scientific">Aspergillus piperis CBS 112811</name>
    <dbReference type="NCBI Taxonomy" id="1448313"/>
    <lineage>
        <taxon>Eukaryota</taxon>
        <taxon>Fungi</taxon>
        <taxon>Dikarya</taxon>
        <taxon>Ascomycota</taxon>
        <taxon>Pezizomycotina</taxon>
        <taxon>Eurotiomycetes</taxon>
        <taxon>Eurotiomycetidae</taxon>
        <taxon>Eurotiales</taxon>
        <taxon>Aspergillaceae</taxon>
        <taxon>Aspergillus</taxon>
        <taxon>Aspergillus subgen. Circumdati</taxon>
    </lineage>
</organism>
<evidence type="ECO:0000313" key="2">
    <source>
        <dbReference type="Proteomes" id="UP000249526"/>
    </source>
</evidence>
<proteinExistence type="predicted"/>
<accession>A0A8G1R644</accession>
<dbReference type="EMBL" id="KZ825058">
    <property type="protein sequence ID" value="RAH59988.1"/>
    <property type="molecule type" value="Genomic_DNA"/>
</dbReference>
<keyword evidence="2" id="KW-1185">Reference proteome</keyword>
<dbReference type="AlphaFoldDB" id="A0A8G1R644"/>
<sequence>MPGALPLLHRQISLSAALDDDDNVLQELSYPQRRVDFYTCRVEEVKDWISGSFNVCIPVVIDGQDGRTSKKVLMRFPLPYRVGESQQPGNSDEKIRCEAATYIWTRQNCPSISIPQLWGFAFAQGPCFTAIQHTSIFSRLKWYLHRVLSPLFGLKTGYLLLDHVGSSDAVMLSESWDRLRHDRKRRANLFRGLSQIILSLAQFPFDRIGSLTIDNHGIVKLTNRPITLRLHHLENESVPTNMDRDLVYSTNDSYYMDLLSYHDSRLRHVPNSIRDKADGEAQLSTLTIMRALLPHFSCRKHRRGPFIMTLTDLHQSNLFVDSDWNIKSLVDLEWTCSRPVEMLHPPYWLTSRGVDQLYEGEHLDAFSEIHAEFMEVFDQEEQNRSQAGKKILGLASIMRRGWATGSFWYFHALETPKGLYNIFLDHIQPRYSKLDDAGMVEFERTVSPYWTPDIQTFLDGKLKEKEIYEGHLRDAFSVAQEEHPT</sequence>
<evidence type="ECO:0000313" key="1">
    <source>
        <dbReference type="EMBL" id="RAH59988.1"/>
    </source>
</evidence>
<dbReference type="InterPro" id="IPR011009">
    <property type="entry name" value="Kinase-like_dom_sf"/>
</dbReference>